<evidence type="ECO:0000259" key="8">
    <source>
        <dbReference type="Pfam" id="PF09335"/>
    </source>
</evidence>
<dbReference type="AlphaFoldDB" id="A0A011ABY7"/>
<feature type="transmembrane region" description="Helical" evidence="7">
    <location>
        <begin position="172"/>
        <end position="191"/>
    </location>
</feature>
<feature type="transmembrane region" description="Helical" evidence="7">
    <location>
        <begin position="58"/>
        <end position="77"/>
    </location>
</feature>
<accession>A0A011ABY7</accession>
<evidence type="ECO:0000256" key="6">
    <source>
        <dbReference type="ARBA" id="ARBA00023136"/>
    </source>
</evidence>
<dbReference type="PANTHER" id="PTHR30353:SF0">
    <property type="entry name" value="TRANSMEMBRANE PROTEIN"/>
    <property type="match status" value="1"/>
</dbReference>
<feature type="domain" description="VTT" evidence="8">
    <location>
        <begin position="36"/>
        <end position="156"/>
    </location>
</feature>
<dbReference type="Proteomes" id="UP000021053">
    <property type="component" value="Unassembled WGS sequence"/>
</dbReference>
<dbReference type="PANTHER" id="PTHR30353">
    <property type="entry name" value="INNER MEMBRANE PROTEIN DEDA-RELATED"/>
    <property type="match status" value="1"/>
</dbReference>
<sequence>MDWVVELVTDLRAPVLYALVVAVVFAETAVLLGMFLPGETAAIVAGVLAAQRQISLEVVLPLVAVAAIAGDTTGFLLGRRFGPALLNGRLLRRRRAQIDRATATLRRHGALVIVASRFLPFLRTVTPGAAGASGVPALTFLPAALAGGLLWGIGSPLLGYVAADSYHRVEEVIGNTGLVVLALLFVGWWAVRRRRRRQARKAEDPDTERPVDVPAPPVVPVVSTLRRVLAGGYAGTALGVVRPRRRTDRRRP</sequence>
<dbReference type="Pfam" id="PF09335">
    <property type="entry name" value="VTT_dom"/>
    <property type="match status" value="1"/>
</dbReference>
<keyword evidence="10" id="KW-1185">Reference proteome</keyword>
<keyword evidence="6 7" id="KW-0472">Membrane</keyword>
<protein>
    <submittedName>
        <fullName evidence="9">Putative membrane-associated protein</fullName>
    </submittedName>
</protein>
<evidence type="ECO:0000256" key="1">
    <source>
        <dbReference type="ARBA" id="ARBA00004651"/>
    </source>
</evidence>
<dbReference type="EMBL" id="JFBT01000001">
    <property type="protein sequence ID" value="EXG79546.1"/>
    <property type="molecule type" value="Genomic_DNA"/>
</dbReference>
<dbReference type="GO" id="GO:0005886">
    <property type="term" value="C:plasma membrane"/>
    <property type="evidence" value="ECO:0007669"/>
    <property type="project" value="UniProtKB-SubCell"/>
</dbReference>
<dbReference type="InterPro" id="IPR032816">
    <property type="entry name" value="VTT_dom"/>
</dbReference>
<organism evidence="9 10">
    <name type="scientific">Cryptosporangium arvum DSM 44712</name>
    <dbReference type="NCBI Taxonomy" id="927661"/>
    <lineage>
        <taxon>Bacteria</taxon>
        <taxon>Bacillati</taxon>
        <taxon>Actinomycetota</taxon>
        <taxon>Actinomycetes</taxon>
        <taxon>Cryptosporangiales</taxon>
        <taxon>Cryptosporangiaceae</taxon>
        <taxon>Cryptosporangium</taxon>
    </lineage>
</organism>
<dbReference type="HOGENOM" id="CLU_044208_6_3_11"/>
<evidence type="ECO:0000313" key="9">
    <source>
        <dbReference type="EMBL" id="EXG79546.1"/>
    </source>
</evidence>
<evidence type="ECO:0000256" key="2">
    <source>
        <dbReference type="ARBA" id="ARBA00010792"/>
    </source>
</evidence>
<comment type="caution">
    <text evidence="9">The sequence shown here is derived from an EMBL/GenBank/DDBJ whole genome shotgun (WGS) entry which is preliminary data.</text>
</comment>
<comment type="subcellular location">
    <subcellularLocation>
        <location evidence="1 7">Cell membrane</location>
        <topology evidence="1 7">Multi-pass membrane protein</topology>
    </subcellularLocation>
</comment>
<keyword evidence="4 7" id="KW-0812">Transmembrane</keyword>
<evidence type="ECO:0000256" key="5">
    <source>
        <dbReference type="ARBA" id="ARBA00022989"/>
    </source>
</evidence>
<dbReference type="InterPro" id="IPR032818">
    <property type="entry name" value="DedA-like"/>
</dbReference>
<evidence type="ECO:0000256" key="4">
    <source>
        <dbReference type="ARBA" id="ARBA00022692"/>
    </source>
</evidence>
<evidence type="ECO:0000256" key="3">
    <source>
        <dbReference type="ARBA" id="ARBA00022475"/>
    </source>
</evidence>
<feature type="transmembrane region" description="Helical" evidence="7">
    <location>
        <begin position="15"/>
        <end position="37"/>
    </location>
</feature>
<evidence type="ECO:0000313" key="10">
    <source>
        <dbReference type="Proteomes" id="UP000021053"/>
    </source>
</evidence>
<keyword evidence="5 7" id="KW-1133">Transmembrane helix</keyword>
<dbReference type="RefSeq" id="WP_051569652.1">
    <property type="nucleotide sequence ID" value="NZ_KK073874.1"/>
</dbReference>
<dbReference type="OrthoDB" id="9813426at2"/>
<feature type="transmembrane region" description="Helical" evidence="7">
    <location>
        <begin position="137"/>
        <end position="160"/>
    </location>
</feature>
<proteinExistence type="inferred from homology"/>
<gene>
    <name evidence="9" type="ORF">CryarDRAFT_0587</name>
</gene>
<comment type="similarity">
    <text evidence="2 7">Belongs to the DedA family.</text>
</comment>
<keyword evidence="3 7" id="KW-1003">Cell membrane</keyword>
<evidence type="ECO:0000256" key="7">
    <source>
        <dbReference type="RuleBase" id="RU367016"/>
    </source>
</evidence>
<reference evidence="9 10" key="1">
    <citation type="submission" date="2013-07" db="EMBL/GenBank/DDBJ databases">
        <authorList>
            <consortium name="DOE Joint Genome Institute"/>
            <person name="Eisen J."/>
            <person name="Huntemann M."/>
            <person name="Han J."/>
            <person name="Chen A."/>
            <person name="Kyrpides N."/>
            <person name="Mavromatis K."/>
            <person name="Markowitz V."/>
            <person name="Palaniappan K."/>
            <person name="Ivanova N."/>
            <person name="Schaumberg A."/>
            <person name="Pati A."/>
            <person name="Liolios K."/>
            <person name="Nordberg H.P."/>
            <person name="Cantor M.N."/>
            <person name="Hua S.X."/>
            <person name="Woyke T."/>
        </authorList>
    </citation>
    <scope>NUCLEOTIDE SEQUENCE [LARGE SCALE GENOMIC DNA]</scope>
    <source>
        <strain evidence="9 10">DSM 44712</strain>
    </source>
</reference>
<name>A0A011ABY7_9ACTN</name>